<feature type="domain" description="Ner winged helix-turn-helix DNA-binding" evidence="6">
    <location>
        <begin position="13"/>
        <end position="80"/>
    </location>
</feature>
<evidence type="ECO:0000259" key="6">
    <source>
        <dbReference type="Pfam" id="PF13693"/>
    </source>
</evidence>
<dbReference type="OrthoDB" id="5405994at2"/>
<dbReference type="GO" id="GO:0003677">
    <property type="term" value="F:DNA binding"/>
    <property type="evidence" value="ECO:0007669"/>
    <property type="project" value="UniProtKB-KW"/>
</dbReference>
<protein>
    <recommendedName>
        <fullName evidence="6">Ner winged helix-turn-helix DNA-binding domain-containing protein</fullName>
    </recommendedName>
</protein>
<keyword evidence="4" id="KW-0804">Transcription</keyword>
<proteinExistence type="inferred from homology"/>
<accession>A0A2U3THJ4</accession>
<dbReference type="InterPro" id="IPR038722">
    <property type="entry name" value="Ner_HTH_dom"/>
</dbReference>
<evidence type="ECO:0000256" key="5">
    <source>
        <dbReference type="SAM" id="MobiDB-lite"/>
    </source>
</evidence>
<comment type="similarity">
    <text evidence="1">Belongs to the ner transcriptional regulatory family.</text>
</comment>
<keyword evidence="2" id="KW-0805">Transcription regulation</keyword>
<evidence type="ECO:0000256" key="2">
    <source>
        <dbReference type="ARBA" id="ARBA00023015"/>
    </source>
</evidence>
<evidence type="ECO:0000256" key="4">
    <source>
        <dbReference type="ARBA" id="ARBA00023163"/>
    </source>
</evidence>
<organism evidence="7 8">
    <name type="scientific">Microvirgula aerodenitrificans</name>
    <dbReference type="NCBI Taxonomy" id="57480"/>
    <lineage>
        <taxon>Bacteria</taxon>
        <taxon>Pseudomonadati</taxon>
        <taxon>Pseudomonadota</taxon>
        <taxon>Betaproteobacteria</taxon>
        <taxon>Neisseriales</taxon>
        <taxon>Aquaspirillaceae</taxon>
        <taxon>Microvirgula</taxon>
    </lineage>
</organism>
<reference evidence="7 8" key="1">
    <citation type="submission" date="2018-04" db="EMBL/GenBank/DDBJ databases">
        <title>Denitrifier Microvirgula.</title>
        <authorList>
            <person name="Anderson E."/>
            <person name="Jang J."/>
            <person name="Ishii S."/>
        </authorList>
    </citation>
    <scope>NUCLEOTIDE SEQUENCE [LARGE SCALE GENOMIC DNA]</scope>
    <source>
        <strain evidence="7 8">BE2.4</strain>
    </source>
</reference>
<dbReference type="AlphaFoldDB" id="A0A2U3THJ4"/>
<sequence>MSASHPPKKPAHDWHRADIVAALHKEGWSLRELSRQSALSAGTLKAALDRPWPKAERIIATAIGVAPESIWPSRYKRRHFKPVLSRISERTEETHQLGAPESGLSTTVDDVCRPKSPKTTPIAFPGKEPLPCQRA</sequence>
<keyword evidence="3" id="KW-0238">DNA-binding</keyword>
<gene>
    <name evidence="7" type="ORF">DAI18_01660</name>
</gene>
<name>A0A2U3THJ4_9NEIS</name>
<feature type="region of interest" description="Disordered" evidence="5">
    <location>
        <begin position="89"/>
        <end position="135"/>
    </location>
</feature>
<evidence type="ECO:0000313" key="8">
    <source>
        <dbReference type="Proteomes" id="UP000244173"/>
    </source>
</evidence>
<dbReference type="InterPro" id="IPR010982">
    <property type="entry name" value="Lambda_DNA-bd_dom_sf"/>
</dbReference>
<keyword evidence="8" id="KW-1185">Reference proteome</keyword>
<evidence type="ECO:0000313" key="7">
    <source>
        <dbReference type="EMBL" id="AVY92888.1"/>
    </source>
</evidence>
<evidence type="ECO:0000256" key="1">
    <source>
        <dbReference type="ARBA" id="ARBA00006157"/>
    </source>
</evidence>
<dbReference type="SUPFAM" id="SSF47413">
    <property type="entry name" value="lambda repressor-like DNA-binding domains"/>
    <property type="match status" value="1"/>
</dbReference>
<dbReference type="EMBL" id="CP028519">
    <property type="protein sequence ID" value="AVY92888.1"/>
    <property type="molecule type" value="Genomic_DNA"/>
</dbReference>
<dbReference type="KEGG" id="maer:DAI18_01660"/>
<dbReference type="Pfam" id="PF13693">
    <property type="entry name" value="HTH_35"/>
    <property type="match status" value="1"/>
</dbReference>
<evidence type="ECO:0000256" key="3">
    <source>
        <dbReference type="ARBA" id="ARBA00023125"/>
    </source>
</evidence>
<dbReference type="Gene3D" id="1.10.260.40">
    <property type="entry name" value="lambda repressor-like DNA-binding domains"/>
    <property type="match status" value="1"/>
</dbReference>
<dbReference type="Proteomes" id="UP000244173">
    <property type="component" value="Chromosome"/>
</dbReference>